<name>A0ABQ2MAD6_9MICC</name>
<dbReference type="NCBIfam" id="TIGR00974">
    <property type="entry name" value="3a0107s02c"/>
    <property type="match status" value="1"/>
</dbReference>
<comment type="function">
    <text evidence="1">Part of the binding-protein-dependent transport system for phosphate; probably responsible for the translocation of the substrate across the membrane.</text>
</comment>
<feature type="transmembrane region" description="Helical" evidence="9">
    <location>
        <begin position="235"/>
        <end position="256"/>
    </location>
</feature>
<dbReference type="InterPro" id="IPR035906">
    <property type="entry name" value="MetI-like_sf"/>
</dbReference>
<evidence type="ECO:0000256" key="8">
    <source>
        <dbReference type="ARBA" id="ARBA00023136"/>
    </source>
</evidence>
<keyword evidence="5 9" id="KW-1003">Cell membrane</keyword>
<evidence type="ECO:0000313" key="11">
    <source>
        <dbReference type="EMBL" id="GGO48819.1"/>
    </source>
</evidence>
<comment type="caution">
    <text evidence="11">The sequence shown here is derived from an EMBL/GenBank/DDBJ whole genome shotgun (WGS) entry which is preliminary data.</text>
</comment>
<dbReference type="SUPFAM" id="SSF161098">
    <property type="entry name" value="MetI-like"/>
    <property type="match status" value="1"/>
</dbReference>
<protein>
    <recommendedName>
        <fullName evidence="9">Phosphate transport system permease protein PstA</fullName>
    </recommendedName>
</protein>
<dbReference type="InterPro" id="IPR005672">
    <property type="entry name" value="Phosphate_PstA"/>
</dbReference>
<dbReference type="EMBL" id="BMLQ01000010">
    <property type="protein sequence ID" value="GGO48819.1"/>
    <property type="molecule type" value="Genomic_DNA"/>
</dbReference>
<evidence type="ECO:0000313" key="12">
    <source>
        <dbReference type="Proteomes" id="UP000642509"/>
    </source>
</evidence>
<evidence type="ECO:0000256" key="2">
    <source>
        <dbReference type="ARBA" id="ARBA00004651"/>
    </source>
</evidence>
<evidence type="ECO:0000256" key="5">
    <source>
        <dbReference type="ARBA" id="ARBA00022475"/>
    </source>
</evidence>
<reference evidence="12" key="1">
    <citation type="journal article" date="2019" name="Int. J. Syst. Evol. Microbiol.">
        <title>The Global Catalogue of Microorganisms (GCM) 10K type strain sequencing project: providing services to taxonomists for standard genome sequencing and annotation.</title>
        <authorList>
            <consortium name="The Broad Institute Genomics Platform"/>
            <consortium name="The Broad Institute Genome Sequencing Center for Infectious Disease"/>
            <person name="Wu L."/>
            <person name="Ma J."/>
        </authorList>
    </citation>
    <scope>NUCLEOTIDE SEQUENCE [LARGE SCALE GENOMIC DNA]</scope>
    <source>
        <strain evidence="12">CGMCC 1.7064</strain>
    </source>
</reference>
<evidence type="ECO:0000256" key="4">
    <source>
        <dbReference type="ARBA" id="ARBA00022448"/>
    </source>
</evidence>
<evidence type="ECO:0000256" key="9">
    <source>
        <dbReference type="RuleBase" id="RU363043"/>
    </source>
</evidence>
<dbReference type="PANTHER" id="PTHR43470">
    <property type="entry name" value="PHOSPHATE TRANSPORT SYSTEM PERMEASE PROTEIN PSTA-RELATED"/>
    <property type="match status" value="1"/>
</dbReference>
<accession>A0ABQ2MAD6</accession>
<feature type="domain" description="ABC transmembrane type-1" evidence="10">
    <location>
        <begin position="87"/>
        <end position="295"/>
    </location>
</feature>
<evidence type="ECO:0000259" key="10">
    <source>
        <dbReference type="PROSITE" id="PS50928"/>
    </source>
</evidence>
<dbReference type="PANTHER" id="PTHR43470:SF5">
    <property type="entry name" value="PHOSPHATE TRANSPORT SYSTEM PERMEASE PROTEIN PSTA"/>
    <property type="match status" value="1"/>
</dbReference>
<dbReference type="Pfam" id="PF00528">
    <property type="entry name" value="BPD_transp_1"/>
    <property type="match status" value="1"/>
</dbReference>
<dbReference type="Gene3D" id="1.10.3720.10">
    <property type="entry name" value="MetI-like"/>
    <property type="match status" value="1"/>
</dbReference>
<evidence type="ECO:0000256" key="3">
    <source>
        <dbReference type="ARBA" id="ARBA00007069"/>
    </source>
</evidence>
<comment type="similarity">
    <text evidence="3 9">Belongs to the binding-protein-dependent transport system permease family. CysTW subfamily.</text>
</comment>
<dbReference type="RefSeq" id="WP_159554244.1">
    <property type="nucleotide sequence ID" value="NZ_BAAAOU010000010.1"/>
</dbReference>
<proteinExistence type="inferred from homology"/>
<organism evidence="11 12">
    <name type="scientific">Citricoccus zhacaiensis</name>
    <dbReference type="NCBI Taxonomy" id="489142"/>
    <lineage>
        <taxon>Bacteria</taxon>
        <taxon>Bacillati</taxon>
        <taxon>Actinomycetota</taxon>
        <taxon>Actinomycetes</taxon>
        <taxon>Micrococcales</taxon>
        <taxon>Micrococcaceae</taxon>
        <taxon>Citricoccus</taxon>
    </lineage>
</organism>
<feature type="transmembrane region" description="Helical" evidence="9">
    <location>
        <begin position="33"/>
        <end position="59"/>
    </location>
</feature>
<keyword evidence="8 9" id="KW-0472">Membrane</keyword>
<dbReference type="CDD" id="cd06261">
    <property type="entry name" value="TM_PBP2"/>
    <property type="match status" value="1"/>
</dbReference>
<evidence type="ECO:0000256" key="6">
    <source>
        <dbReference type="ARBA" id="ARBA00022692"/>
    </source>
</evidence>
<keyword evidence="4" id="KW-0813">Transport</keyword>
<feature type="transmembrane region" description="Helical" evidence="9">
    <location>
        <begin position="158"/>
        <end position="178"/>
    </location>
</feature>
<dbReference type="Proteomes" id="UP000642509">
    <property type="component" value="Unassembled WGS sequence"/>
</dbReference>
<feature type="transmembrane region" description="Helical" evidence="9">
    <location>
        <begin position="276"/>
        <end position="298"/>
    </location>
</feature>
<gene>
    <name evidence="11" type="ORF">GCM10010977_29300</name>
</gene>
<evidence type="ECO:0000256" key="1">
    <source>
        <dbReference type="ARBA" id="ARBA00003510"/>
    </source>
</evidence>
<comment type="subcellular location">
    <subcellularLocation>
        <location evidence="2 9">Cell membrane</location>
        <topology evidence="2 9">Multi-pass membrane protein</topology>
    </subcellularLocation>
</comment>
<keyword evidence="7 9" id="KW-1133">Transmembrane helix</keyword>
<keyword evidence="12" id="KW-1185">Reference proteome</keyword>
<feature type="transmembrane region" description="Helical" evidence="9">
    <location>
        <begin position="85"/>
        <end position="112"/>
    </location>
</feature>
<dbReference type="InterPro" id="IPR000515">
    <property type="entry name" value="MetI-like"/>
</dbReference>
<dbReference type="PROSITE" id="PS50928">
    <property type="entry name" value="ABC_TM1"/>
    <property type="match status" value="1"/>
</dbReference>
<feature type="transmembrane region" description="Helical" evidence="9">
    <location>
        <begin position="133"/>
        <end position="152"/>
    </location>
</feature>
<keyword evidence="6 9" id="KW-0812">Transmembrane</keyword>
<sequence>MSSTAHRTSPAPKTSRGLKQTGFFQGERSPAALVVLFALWACLAFAVLFLLVLLVTTFLDGREMFSWHLITDYASSDPEQAGARAAILGSVWVIATTAVMTIPIGVAAAVYMEEFADHNKWWNRAIEVNVQNLAAVPSIIYGLVTLGVLTALNIVQRNIVIAGAIALSLLILPVVIVATREAIRSVPNEIRQGSLALGATQWQTTWRQVLPSSVPGIATGSILALSRAMGEAAPLLVLGALVFVTFDPTSIFDQFSTMPIQTFNWASRPQEEFHQLASATSILLLVLLLAMNAVAITIRNIYEKRW</sequence>
<evidence type="ECO:0000256" key="7">
    <source>
        <dbReference type="ARBA" id="ARBA00022989"/>
    </source>
</evidence>